<evidence type="ECO:0000313" key="3">
    <source>
        <dbReference type="Proteomes" id="UP000033491"/>
    </source>
</evidence>
<organism evidence="2 3">
    <name type="scientific">Levilactobacillus spicheri</name>
    <dbReference type="NCBI Taxonomy" id="216463"/>
    <lineage>
        <taxon>Bacteria</taxon>
        <taxon>Bacillati</taxon>
        <taxon>Bacillota</taxon>
        <taxon>Bacilli</taxon>
        <taxon>Lactobacillales</taxon>
        <taxon>Lactobacillaceae</taxon>
        <taxon>Levilactobacillus</taxon>
    </lineage>
</organism>
<evidence type="ECO:0000313" key="1">
    <source>
        <dbReference type="EMBL" id="GEO68018.1"/>
    </source>
</evidence>
<comment type="caution">
    <text evidence="2">The sequence shown here is derived from an EMBL/GenBank/DDBJ whole genome shotgun (WGS) entry which is preliminary data.</text>
</comment>
<reference evidence="1 4" key="2">
    <citation type="submission" date="2019-07" db="EMBL/GenBank/DDBJ databases">
        <title>Whole genome shotgun sequence of Lactobacillus spicheri NBRC 107155.</title>
        <authorList>
            <person name="Hosoyama A."/>
            <person name="Uohara A."/>
            <person name="Ohji S."/>
            <person name="Ichikawa N."/>
        </authorList>
    </citation>
    <scope>NUCLEOTIDE SEQUENCE [LARGE SCALE GENOMIC DNA]</scope>
    <source>
        <strain evidence="1 4">NBRC 107155</strain>
    </source>
</reference>
<dbReference type="Proteomes" id="UP000033491">
    <property type="component" value="Unassembled WGS sequence"/>
</dbReference>
<dbReference type="EMBL" id="BJZI01000080">
    <property type="protein sequence ID" value="GEO68018.1"/>
    <property type="molecule type" value="Genomic_DNA"/>
</dbReference>
<name>A0A0F3RU92_9LACO</name>
<dbReference type="PATRIC" id="fig|216463.3.peg.2633"/>
<dbReference type="OrthoDB" id="2301346at2"/>
<dbReference type="AlphaFoldDB" id="A0A0F3RU92"/>
<sequence length="115" mass="13388">MADSALTITDLDEGAQDTALTEFAHFYLKHYRTNDLEILSDYRVDYSMNDINTYLFENRFFSPEELIAGVLKYKRPLFMNILKTVGLPYNANGSLQDITWEGWYAQRYAQINQGL</sequence>
<evidence type="ECO:0000313" key="4">
    <source>
        <dbReference type="Proteomes" id="UP000321691"/>
    </source>
</evidence>
<dbReference type="STRING" id="216463.VC81_04030"/>
<gene>
    <name evidence="1" type="ORF">LSP04_24370</name>
    <name evidence="2" type="ORF">VC81_04030</name>
</gene>
<accession>A0A0F3RU92</accession>
<evidence type="ECO:0000313" key="2">
    <source>
        <dbReference type="EMBL" id="KJW13179.1"/>
    </source>
</evidence>
<keyword evidence="4" id="KW-1185">Reference proteome</keyword>
<dbReference type="RefSeq" id="WP_045806880.1">
    <property type="nucleotide sequence ID" value="NZ_BJZI01000080.1"/>
</dbReference>
<dbReference type="EMBL" id="JZCR01000009">
    <property type="protein sequence ID" value="KJW13179.1"/>
    <property type="molecule type" value="Genomic_DNA"/>
</dbReference>
<dbReference type="Proteomes" id="UP000321691">
    <property type="component" value="Unassembled WGS sequence"/>
</dbReference>
<proteinExistence type="predicted"/>
<protein>
    <submittedName>
        <fullName evidence="2">Uncharacterized protein</fullName>
    </submittedName>
</protein>
<reference evidence="2 3" key="1">
    <citation type="submission" date="2015-03" db="EMBL/GenBank/DDBJ databases">
        <authorList>
            <person name="Zheng J."/>
            <person name="Ganezle M."/>
        </authorList>
    </citation>
    <scope>NUCLEOTIDE SEQUENCE [LARGE SCALE GENOMIC DNA]</scope>
    <source>
        <strain evidence="2 3">LP38</strain>
    </source>
</reference>